<dbReference type="Gene3D" id="2.30.110.10">
    <property type="entry name" value="Electron Transport, Fmn-binding Protein, Chain A"/>
    <property type="match status" value="1"/>
</dbReference>
<dbReference type="EMBL" id="JAOQIO010000107">
    <property type="protein sequence ID" value="MCU6796628.1"/>
    <property type="molecule type" value="Genomic_DNA"/>
</dbReference>
<keyword evidence="2" id="KW-1185">Reference proteome</keyword>
<protein>
    <submittedName>
        <fullName evidence="1">Pyridoxamine 5'-phosphate oxidase family protein</fullName>
    </submittedName>
</protein>
<dbReference type="PANTHER" id="PTHR34071">
    <property type="entry name" value="5-NITROIMIDAZOLE ANTIBIOTICS RESISTANCE PROTEIN, NIMA-FAMILY-RELATED PROTEIN-RELATED"/>
    <property type="match status" value="1"/>
</dbReference>
<comment type="caution">
    <text evidence="1">The sequence shown here is derived from an EMBL/GenBank/DDBJ whole genome shotgun (WGS) entry which is preliminary data.</text>
</comment>
<dbReference type="InterPro" id="IPR024747">
    <property type="entry name" value="Pyridox_Oxase-rel"/>
</dbReference>
<name>A0ABT2UPQ7_9BACL</name>
<dbReference type="Proteomes" id="UP001652445">
    <property type="component" value="Unassembled WGS sequence"/>
</dbReference>
<proteinExistence type="predicted"/>
<organism evidence="1 2">
    <name type="scientific">Paenibacillus baimaensis</name>
    <dbReference type="NCBI Taxonomy" id="2982185"/>
    <lineage>
        <taxon>Bacteria</taxon>
        <taxon>Bacillati</taxon>
        <taxon>Bacillota</taxon>
        <taxon>Bacilli</taxon>
        <taxon>Bacillales</taxon>
        <taxon>Paenibacillaceae</taxon>
        <taxon>Paenibacillus</taxon>
    </lineage>
</organism>
<dbReference type="PANTHER" id="PTHR34071:SF2">
    <property type="entry name" value="FLAVIN-NUCLEOTIDE-BINDING PROTEIN"/>
    <property type="match status" value="1"/>
</dbReference>
<reference evidence="1 2" key="1">
    <citation type="submission" date="2022-09" db="EMBL/GenBank/DDBJ databases">
        <authorList>
            <person name="Han X.L."/>
            <person name="Wang Q."/>
            <person name="Lu T."/>
        </authorList>
    </citation>
    <scope>NUCLEOTIDE SEQUENCE [LARGE SCALE GENOMIC DNA]</scope>
    <source>
        <strain evidence="1 2">WQ 127069</strain>
    </source>
</reference>
<dbReference type="Pfam" id="PF12900">
    <property type="entry name" value="Pyridox_ox_2"/>
    <property type="match status" value="1"/>
</dbReference>
<dbReference type="RefSeq" id="WP_262687478.1">
    <property type="nucleotide sequence ID" value="NZ_JAOQIO010000107.1"/>
</dbReference>
<sequence length="207" mass="23528">MRRKEFEVMDHEETLQFLQEVSFGVLGSNGEDGWPQLTPLNFVYYEGCLYFHGSHVGQKMKNLKSDTRVTFSVAKEYAIIPSYWSDTKLACPATAFFKSVLIKGHAELVSDLQQKAAALSAFMQKLQSEGGYEQIDPLDTDYIPQLKATSVVRIVISEMSAKFKFGQNMQQDRLEQITTGLVERNLELDTETATLMKAYCPHHRKQS</sequence>
<gene>
    <name evidence="1" type="ORF">OB236_31335</name>
</gene>
<evidence type="ECO:0000313" key="2">
    <source>
        <dbReference type="Proteomes" id="UP001652445"/>
    </source>
</evidence>
<evidence type="ECO:0000313" key="1">
    <source>
        <dbReference type="EMBL" id="MCU6796628.1"/>
    </source>
</evidence>
<dbReference type="InterPro" id="IPR012349">
    <property type="entry name" value="Split_barrel_FMN-bd"/>
</dbReference>
<accession>A0ABT2UPQ7</accession>
<dbReference type="SUPFAM" id="SSF50475">
    <property type="entry name" value="FMN-binding split barrel"/>
    <property type="match status" value="1"/>
</dbReference>